<comment type="caution">
    <text evidence="1">The sequence shown here is derived from an EMBL/GenBank/DDBJ whole genome shotgun (WGS) entry which is preliminary data.</text>
</comment>
<reference evidence="1 2" key="1">
    <citation type="journal article" date="2022" name="New Phytol.">
        <title>Ecological generalism drives hyperdiversity of secondary metabolite gene clusters in xylarialean endophytes.</title>
        <authorList>
            <person name="Franco M.E.E."/>
            <person name="Wisecaver J.H."/>
            <person name="Arnold A.E."/>
            <person name="Ju Y.M."/>
            <person name="Slot J.C."/>
            <person name="Ahrendt S."/>
            <person name="Moore L.P."/>
            <person name="Eastman K.E."/>
            <person name="Scott K."/>
            <person name="Konkel Z."/>
            <person name="Mondo S.J."/>
            <person name="Kuo A."/>
            <person name="Hayes R.D."/>
            <person name="Haridas S."/>
            <person name="Andreopoulos B."/>
            <person name="Riley R."/>
            <person name="LaButti K."/>
            <person name="Pangilinan J."/>
            <person name="Lipzen A."/>
            <person name="Amirebrahimi M."/>
            <person name="Yan J."/>
            <person name="Adam C."/>
            <person name="Keymanesh K."/>
            <person name="Ng V."/>
            <person name="Louie K."/>
            <person name="Northen T."/>
            <person name="Drula E."/>
            <person name="Henrissat B."/>
            <person name="Hsieh H.M."/>
            <person name="Youens-Clark K."/>
            <person name="Lutzoni F."/>
            <person name="Miadlikowska J."/>
            <person name="Eastwood D.C."/>
            <person name="Hamelin R.C."/>
            <person name="Grigoriev I.V."/>
            <person name="U'Ren J.M."/>
        </authorList>
    </citation>
    <scope>NUCLEOTIDE SEQUENCE [LARGE SCALE GENOMIC DNA]</scope>
    <source>
        <strain evidence="1 2">ER1909</strain>
    </source>
</reference>
<protein>
    <submittedName>
        <fullName evidence="1">Uncharacterized protein</fullName>
    </submittedName>
</protein>
<accession>A0ACC0D1N3</accession>
<dbReference type="Proteomes" id="UP001497680">
    <property type="component" value="Unassembled WGS sequence"/>
</dbReference>
<sequence length="224" mass="25619">MNPIKANKPEDKSLADYLNHLQMNTAKKYLKIQCSPQSAETAKGQVYEIYEKELPHLDAAAGELAPVFGLGDDLLAKQRAQGLFKHPAFTDAYVEFAEAYLEGRWDLPVGDWLALHKLVWKYKKNPDWSRPDICPDRSGWDVNHFYARFVLRVLDAIKKDDALKMAFWLKDASVCDAIFVLLFALMYMQLETMRDYKKQAPAKDRISHVVGTWKAKMSSGSKTD</sequence>
<name>A0ACC0D1N3_9PEZI</name>
<gene>
    <name evidence="1" type="ORF">F4821DRAFT_237715</name>
</gene>
<keyword evidence="2" id="KW-1185">Reference proteome</keyword>
<organism evidence="1 2">
    <name type="scientific">Hypoxylon rubiginosum</name>
    <dbReference type="NCBI Taxonomy" id="110542"/>
    <lineage>
        <taxon>Eukaryota</taxon>
        <taxon>Fungi</taxon>
        <taxon>Dikarya</taxon>
        <taxon>Ascomycota</taxon>
        <taxon>Pezizomycotina</taxon>
        <taxon>Sordariomycetes</taxon>
        <taxon>Xylariomycetidae</taxon>
        <taxon>Xylariales</taxon>
        <taxon>Hypoxylaceae</taxon>
        <taxon>Hypoxylon</taxon>
    </lineage>
</organism>
<dbReference type="EMBL" id="MU394313">
    <property type="protein sequence ID" value="KAI6086664.1"/>
    <property type="molecule type" value="Genomic_DNA"/>
</dbReference>
<evidence type="ECO:0000313" key="2">
    <source>
        <dbReference type="Proteomes" id="UP001497680"/>
    </source>
</evidence>
<evidence type="ECO:0000313" key="1">
    <source>
        <dbReference type="EMBL" id="KAI6086664.1"/>
    </source>
</evidence>
<proteinExistence type="predicted"/>